<comment type="caution">
    <text evidence="2">The sequence shown here is derived from an EMBL/GenBank/DDBJ whole genome shotgun (WGS) entry which is preliminary data.</text>
</comment>
<evidence type="ECO:0000313" key="2">
    <source>
        <dbReference type="EMBL" id="POS01321.1"/>
    </source>
</evidence>
<keyword evidence="1" id="KW-0472">Membrane</keyword>
<dbReference type="RefSeq" id="WP_103726428.1">
    <property type="nucleotide sequence ID" value="NZ_PQNY01000011.1"/>
</dbReference>
<feature type="transmembrane region" description="Helical" evidence="1">
    <location>
        <begin position="45"/>
        <end position="64"/>
    </location>
</feature>
<keyword evidence="3" id="KW-1185">Reference proteome</keyword>
<gene>
    <name evidence="2" type="ORF">Q361_11132</name>
</gene>
<feature type="transmembrane region" description="Helical" evidence="1">
    <location>
        <begin position="117"/>
        <end position="143"/>
    </location>
</feature>
<keyword evidence="1" id="KW-1133">Transmembrane helix</keyword>
<proteinExistence type="predicted"/>
<feature type="transmembrane region" description="Helical" evidence="1">
    <location>
        <begin position="76"/>
        <end position="97"/>
    </location>
</feature>
<dbReference type="AlphaFoldDB" id="A0A2S4N6L9"/>
<name>A0A2S4N6L9_9FLAO</name>
<evidence type="ECO:0000313" key="3">
    <source>
        <dbReference type="Proteomes" id="UP000237056"/>
    </source>
</evidence>
<dbReference type="Proteomes" id="UP000237056">
    <property type="component" value="Unassembled WGS sequence"/>
</dbReference>
<dbReference type="EMBL" id="PQNY01000011">
    <property type="protein sequence ID" value="POS01321.1"/>
    <property type="molecule type" value="Genomic_DNA"/>
</dbReference>
<organism evidence="2 3">
    <name type="scientific">Flavobacterium croceum DSM 17960</name>
    <dbReference type="NCBI Taxonomy" id="1121886"/>
    <lineage>
        <taxon>Bacteria</taxon>
        <taxon>Pseudomonadati</taxon>
        <taxon>Bacteroidota</taxon>
        <taxon>Flavobacteriia</taxon>
        <taxon>Flavobacteriales</taxon>
        <taxon>Flavobacteriaceae</taxon>
        <taxon>Flavobacterium</taxon>
    </lineage>
</organism>
<evidence type="ECO:0000256" key="1">
    <source>
        <dbReference type="SAM" id="Phobius"/>
    </source>
</evidence>
<protein>
    <submittedName>
        <fullName evidence="2">Uncharacterized protein</fullName>
    </submittedName>
</protein>
<dbReference type="InterPro" id="IPR036927">
    <property type="entry name" value="Cyt_c_oxase-like_su1_sf"/>
</dbReference>
<reference evidence="2 3" key="1">
    <citation type="submission" date="2018-01" db="EMBL/GenBank/DDBJ databases">
        <title>Genomic Encyclopedia of Type Strains, Phase I: the one thousand microbial genomes (KMG-I) project.</title>
        <authorList>
            <person name="Goeker M."/>
        </authorList>
    </citation>
    <scope>NUCLEOTIDE SEQUENCE [LARGE SCALE GENOMIC DNA]</scope>
    <source>
        <strain evidence="2 3">DSM 17960</strain>
    </source>
</reference>
<sequence>MIRNKPYLLLIVGFALLTIFCFLANSEPTIVCNIYDSYYVLNVKYSMLFYAYLFGSASLLYLFLDSFKINLSRMVIWFHVLGTIIMMLFFFCIGYLSNELPAQEKGIDYLLDTPNYSIYYLIITLILICLQILFIINIFVSVIKKMKTPHTFK</sequence>
<accession>A0A2S4N6L9</accession>
<keyword evidence="1" id="KW-0812">Transmembrane</keyword>
<dbReference type="Gene3D" id="1.20.210.10">
    <property type="entry name" value="Cytochrome c oxidase-like, subunit I domain"/>
    <property type="match status" value="1"/>
</dbReference>